<reference evidence="2 3" key="1">
    <citation type="submission" date="2022-01" db="EMBL/GenBank/DDBJ databases">
        <title>Alkalihalobacillus sp. EGI L200015, a novel bacterium isolated from a salt lake sediment.</title>
        <authorList>
            <person name="Gao L."/>
            <person name="Fang B.-Z."/>
            <person name="Li W.-J."/>
        </authorList>
    </citation>
    <scope>NUCLEOTIDE SEQUENCE [LARGE SCALE GENOMIC DNA]</scope>
    <source>
        <strain evidence="2 3">KCTC 12718</strain>
    </source>
</reference>
<dbReference type="Gene3D" id="3.40.50.1820">
    <property type="entry name" value="alpha/beta hydrolase"/>
    <property type="match status" value="1"/>
</dbReference>
<sequence>MILHSKVFGTGDPIVFLHTGLQTGESDFSEIKEQLEGAHQVILLDLRGHGKSFSDKLDDFLVDSIEDINETFQSLKIEDAHIVGCSLGAFVALGYAKKYPNHLKSLTISGVMSELPSNWPQLHKEDTIKQTMLLEDHATVEYFNQLHDSDWKQFLHMARDENWYPLALTNDISDVKVPMLFIVGEGNKAEVKTASQYQTMKEDVHVSVIPFASHLVHSQQPRQFVTTLQQFINHYTVVIN</sequence>
<dbReference type="SUPFAM" id="SSF53474">
    <property type="entry name" value="alpha/beta-Hydrolases"/>
    <property type="match status" value="1"/>
</dbReference>
<dbReference type="Pfam" id="PF00561">
    <property type="entry name" value="Abhydrolase_1"/>
    <property type="match status" value="1"/>
</dbReference>
<proteinExistence type="predicted"/>
<dbReference type="PRINTS" id="PR00111">
    <property type="entry name" value="ABHYDROLASE"/>
</dbReference>
<evidence type="ECO:0000259" key="1">
    <source>
        <dbReference type="Pfam" id="PF00561"/>
    </source>
</evidence>
<dbReference type="RefSeq" id="WP_236333645.1">
    <property type="nucleotide sequence ID" value="NZ_JAKIJS010000001.1"/>
</dbReference>
<dbReference type="PANTHER" id="PTHR43798">
    <property type="entry name" value="MONOACYLGLYCEROL LIPASE"/>
    <property type="match status" value="1"/>
</dbReference>
<keyword evidence="2" id="KW-0378">Hydrolase</keyword>
<dbReference type="GO" id="GO:0016787">
    <property type="term" value="F:hydrolase activity"/>
    <property type="evidence" value="ECO:0007669"/>
    <property type="project" value="UniProtKB-KW"/>
</dbReference>
<organism evidence="2 3">
    <name type="scientific">Pseudalkalibacillus berkeleyi</name>
    <dbReference type="NCBI Taxonomy" id="1069813"/>
    <lineage>
        <taxon>Bacteria</taxon>
        <taxon>Bacillati</taxon>
        <taxon>Bacillota</taxon>
        <taxon>Bacilli</taxon>
        <taxon>Bacillales</taxon>
        <taxon>Fictibacillaceae</taxon>
        <taxon>Pseudalkalibacillus</taxon>
    </lineage>
</organism>
<dbReference type="Proteomes" id="UP001649381">
    <property type="component" value="Unassembled WGS sequence"/>
</dbReference>
<evidence type="ECO:0000313" key="3">
    <source>
        <dbReference type="Proteomes" id="UP001649381"/>
    </source>
</evidence>
<name>A0ABS9H1E8_9BACL</name>
<evidence type="ECO:0000313" key="2">
    <source>
        <dbReference type="EMBL" id="MCF6137775.1"/>
    </source>
</evidence>
<protein>
    <submittedName>
        <fullName evidence="2">Alpha/beta hydrolase</fullName>
    </submittedName>
</protein>
<comment type="caution">
    <text evidence="2">The sequence shown here is derived from an EMBL/GenBank/DDBJ whole genome shotgun (WGS) entry which is preliminary data.</text>
</comment>
<accession>A0ABS9H1E8</accession>
<feature type="domain" description="AB hydrolase-1" evidence="1">
    <location>
        <begin position="13"/>
        <end position="122"/>
    </location>
</feature>
<dbReference type="InterPro" id="IPR029058">
    <property type="entry name" value="AB_hydrolase_fold"/>
</dbReference>
<dbReference type="InterPro" id="IPR000073">
    <property type="entry name" value="AB_hydrolase_1"/>
</dbReference>
<keyword evidence="3" id="KW-1185">Reference proteome</keyword>
<dbReference type="PANTHER" id="PTHR43798:SF33">
    <property type="entry name" value="HYDROLASE, PUTATIVE (AFU_ORTHOLOGUE AFUA_2G14860)-RELATED"/>
    <property type="match status" value="1"/>
</dbReference>
<gene>
    <name evidence="2" type="ORF">L2716_08535</name>
</gene>
<dbReference type="InterPro" id="IPR050266">
    <property type="entry name" value="AB_hydrolase_sf"/>
</dbReference>
<dbReference type="EMBL" id="JAKIJS010000001">
    <property type="protein sequence ID" value="MCF6137775.1"/>
    <property type="molecule type" value="Genomic_DNA"/>
</dbReference>